<proteinExistence type="predicted"/>
<dbReference type="AlphaFoldDB" id="A0A6S7IVR8"/>
<comment type="caution">
    <text evidence="1">The sequence shown here is derived from an EMBL/GenBank/DDBJ whole genome shotgun (WGS) entry which is preliminary data.</text>
</comment>
<sequence length="307" mass="34382">MSSSNASCRLDPFPTWLVKKCVDQLAPLITKMINSSLESGTVPENWKVALIVPILKKFGLDLVFMNFRPISNLPFVSKTAEKVVVLQILDHCSAHAPLAACQSSYRKHHSTETALLKVQNDILLSMDRQEVTLLVLLDLSAAFDTIDHDIMINLLENDFGITDQALSWLKSFLSGRKQRVVIGQQQSEDFDLISGVPQGSCLGPILFIIPNRWSKCPVGYFLNGLQSPLLEKSHLASIADAKCCKLQGFPGDYSDCYEEDVSKSFHYDKAGMSQCSKERYFIAGLYKANCNQMYCIGKFLCCRMEYI</sequence>
<dbReference type="InterPro" id="IPR000477">
    <property type="entry name" value="RT_dom"/>
</dbReference>
<dbReference type="Proteomes" id="UP001152795">
    <property type="component" value="Unassembled WGS sequence"/>
</dbReference>
<dbReference type="Pfam" id="PF00078">
    <property type="entry name" value="RVT_1"/>
    <property type="match status" value="1"/>
</dbReference>
<gene>
    <name evidence="1" type="ORF">PACLA_8A015254</name>
</gene>
<protein>
    <submittedName>
        <fullName evidence="1">Uncharacterized protein</fullName>
    </submittedName>
</protein>
<dbReference type="InterPro" id="IPR043502">
    <property type="entry name" value="DNA/RNA_pol_sf"/>
</dbReference>
<name>A0A6S7IVR8_PARCT</name>
<dbReference type="CDD" id="cd01650">
    <property type="entry name" value="RT_nLTR_like"/>
    <property type="match status" value="1"/>
</dbReference>
<reference evidence="1" key="1">
    <citation type="submission" date="2020-04" db="EMBL/GenBank/DDBJ databases">
        <authorList>
            <person name="Alioto T."/>
            <person name="Alioto T."/>
            <person name="Gomez Garrido J."/>
        </authorList>
    </citation>
    <scope>NUCLEOTIDE SEQUENCE</scope>
    <source>
        <strain evidence="1">A484AB</strain>
    </source>
</reference>
<accession>A0A6S7IVR8</accession>
<dbReference type="OrthoDB" id="5958684at2759"/>
<dbReference type="PROSITE" id="PS50878">
    <property type="entry name" value="RT_POL"/>
    <property type="match status" value="1"/>
</dbReference>
<evidence type="ECO:0000313" key="1">
    <source>
        <dbReference type="EMBL" id="CAB4021220.1"/>
    </source>
</evidence>
<evidence type="ECO:0000313" key="2">
    <source>
        <dbReference type="Proteomes" id="UP001152795"/>
    </source>
</evidence>
<organism evidence="1 2">
    <name type="scientific">Paramuricea clavata</name>
    <name type="common">Red gorgonian</name>
    <name type="synonym">Violescent sea-whip</name>
    <dbReference type="NCBI Taxonomy" id="317549"/>
    <lineage>
        <taxon>Eukaryota</taxon>
        <taxon>Metazoa</taxon>
        <taxon>Cnidaria</taxon>
        <taxon>Anthozoa</taxon>
        <taxon>Octocorallia</taxon>
        <taxon>Malacalcyonacea</taxon>
        <taxon>Plexauridae</taxon>
        <taxon>Paramuricea</taxon>
    </lineage>
</organism>
<dbReference type="PANTHER" id="PTHR33332">
    <property type="entry name" value="REVERSE TRANSCRIPTASE DOMAIN-CONTAINING PROTEIN"/>
    <property type="match status" value="1"/>
</dbReference>
<dbReference type="EMBL" id="CACRXK020011325">
    <property type="protein sequence ID" value="CAB4021220.1"/>
    <property type="molecule type" value="Genomic_DNA"/>
</dbReference>
<dbReference type="SUPFAM" id="SSF56672">
    <property type="entry name" value="DNA/RNA polymerases"/>
    <property type="match status" value="1"/>
</dbReference>
<keyword evidence="2" id="KW-1185">Reference proteome</keyword>